<organism evidence="3 4">
    <name type="scientific">Cucumis melo</name>
    <name type="common">Muskmelon</name>
    <dbReference type="NCBI Taxonomy" id="3656"/>
    <lineage>
        <taxon>Eukaryota</taxon>
        <taxon>Viridiplantae</taxon>
        <taxon>Streptophyta</taxon>
        <taxon>Embryophyta</taxon>
        <taxon>Tracheophyta</taxon>
        <taxon>Spermatophyta</taxon>
        <taxon>Magnoliopsida</taxon>
        <taxon>eudicotyledons</taxon>
        <taxon>Gunneridae</taxon>
        <taxon>Pentapetalae</taxon>
        <taxon>rosids</taxon>
        <taxon>fabids</taxon>
        <taxon>Cucurbitales</taxon>
        <taxon>Cucurbitaceae</taxon>
        <taxon>Benincaseae</taxon>
        <taxon>Cucumis</taxon>
    </lineage>
</organism>
<feature type="transmembrane region" description="Helical" evidence="2">
    <location>
        <begin position="55"/>
        <end position="75"/>
    </location>
</feature>
<keyword evidence="2" id="KW-0472">Membrane</keyword>
<reference evidence="4" key="1">
    <citation type="submission" date="2025-08" db="UniProtKB">
        <authorList>
            <consortium name="RefSeq"/>
        </authorList>
    </citation>
    <scope>IDENTIFICATION</scope>
    <source>
        <tissue evidence="4">Stem</tissue>
    </source>
</reference>
<proteinExistence type="predicted"/>
<dbReference type="InterPro" id="IPR008480">
    <property type="entry name" value="DUF761_pln"/>
</dbReference>
<gene>
    <name evidence="4" type="primary">LOC103487765</name>
</gene>
<keyword evidence="3" id="KW-1185">Reference proteome</keyword>
<feature type="compositionally biased region" description="Basic and acidic residues" evidence="1">
    <location>
        <begin position="196"/>
        <end position="205"/>
    </location>
</feature>
<dbReference type="PANTHER" id="PTHR35997:SF6">
    <property type="entry name" value="COTTON FIBER PROTEIN"/>
    <property type="match status" value="1"/>
</dbReference>
<feature type="region of interest" description="Disordered" evidence="1">
    <location>
        <begin position="138"/>
        <end position="205"/>
    </location>
</feature>
<keyword evidence="2" id="KW-0812">Transmembrane</keyword>
<dbReference type="GeneID" id="103487765"/>
<feature type="compositionally biased region" description="Basic residues" evidence="1">
    <location>
        <begin position="158"/>
        <end position="172"/>
    </location>
</feature>
<dbReference type="InParanoid" id="A0A1S3B9V3"/>
<sequence length="229" mass="27027">MREFSAPKSVVMNIKLPKKFLHLFAKAALFLIFFFFFFFFVYFSLSSDFFNHTNFWFFLSNTLIFIIALDSGAFSSPSSFIPAAKPNPTSPQHNFNNTIVVNELPNSPIPAQKEEEEEEEEEEEITIPLTTEISIPPKFNNPIKPYQRSKSEKDIKRMAGKAKKITMKRSKTMIRQDATSTKEKEEEEEEEEEEKNEFTKMTDEELNRRVEEFIERFNRQIRLQQINEH</sequence>
<evidence type="ECO:0000256" key="2">
    <source>
        <dbReference type="SAM" id="Phobius"/>
    </source>
</evidence>
<accession>A0A1S3B9V3</accession>
<dbReference type="RefSeq" id="XP_008444445.2">
    <property type="nucleotide sequence ID" value="XM_008446223.3"/>
</dbReference>
<dbReference type="Pfam" id="PF05553">
    <property type="entry name" value="DUF761"/>
    <property type="match status" value="1"/>
</dbReference>
<dbReference type="Proteomes" id="UP001652600">
    <property type="component" value="Chromosome 12"/>
</dbReference>
<dbReference type="eggNOG" id="ENOG502S1CD">
    <property type="taxonomic scope" value="Eukaryota"/>
</dbReference>
<keyword evidence="2" id="KW-1133">Transmembrane helix</keyword>
<dbReference type="AlphaFoldDB" id="A0A1S3B9V3"/>
<feature type="compositionally biased region" description="Acidic residues" evidence="1">
    <location>
        <begin position="185"/>
        <end position="195"/>
    </location>
</feature>
<feature type="transmembrane region" description="Helical" evidence="2">
    <location>
        <begin position="20"/>
        <end position="43"/>
    </location>
</feature>
<dbReference type="Gramene" id="MELO3C002749.2.1">
    <property type="protein sequence ID" value="MELO3C002749.2.1"/>
    <property type="gene ID" value="MELO3C002749.2"/>
</dbReference>
<dbReference type="KEGG" id="cmo:103487765"/>
<protein>
    <submittedName>
        <fullName evidence="4">Uncharacterized protein LOC103487765</fullName>
    </submittedName>
</protein>
<evidence type="ECO:0000256" key="1">
    <source>
        <dbReference type="SAM" id="MobiDB-lite"/>
    </source>
</evidence>
<name>A0A1S3B9V3_CUCME</name>
<evidence type="ECO:0000313" key="3">
    <source>
        <dbReference type="Proteomes" id="UP001652600"/>
    </source>
</evidence>
<dbReference type="PANTHER" id="PTHR35997">
    <property type="entry name" value="COTTON FIBER PROTEIN-RELATED"/>
    <property type="match status" value="1"/>
</dbReference>
<evidence type="ECO:0000313" key="4">
    <source>
        <dbReference type="RefSeq" id="XP_008444445.2"/>
    </source>
</evidence>